<dbReference type="OrthoDB" id="276063at2759"/>
<keyword evidence="3 7" id="KW-0479">Metal-binding</keyword>
<evidence type="ECO:0000256" key="2">
    <source>
        <dbReference type="ARBA" id="ARBA00012175"/>
    </source>
</evidence>
<dbReference type="NCBIfam" id="TIGR00079">
    <property type="entry name" value="pept_deformyl"/>
    <property type="match status" value="1"/>
</dbReference>
<reference evidence="8 9" key="1">
    <citation type="submission" date="2019-07" db="EMBL/GenBank/DDBJ databases">
        <title>Genomics analysis of Aphanomyces spp. identifies a new class of oomycete effector associated with host adaptation.</title>
        <authorList>
            <person name="Gaulin E."/>
        </authorList>
    </citation>
    <scope>NUCLEOTIDE SEQUENCE [LARGE SCALE GENOMIC DNA]</scope>
    <source>
        <strain evidence="8 9">ATCC 201684</strain>
    </source>
</reference>
<dbReference type="PANTHER" id="PTHR10458">
    <property type="entry name" value="PEPTIDE DEFORMYLASE"/>
    <property type="match status" value="1"/>
</dbReference>
<organism evidence="8 9">
    <name type="scientific">Aphanomyces euteiches</name>
    <dbReference type="NCBI Taxonomy" id="100861"/>
    <lineage>
        <taxon>Eukaryota</taxon>
        <taxon>Sar</taxon>
        <taxon>Stramenopiles</taxon>
        <taxon>Oomycota</taxon>
        <taxon>Saprolegniomycetes</taxon>
        <taxon>Saprolegniales</taxon>
        <taxon>Verrucalvaceae</taxon>
        <taxon>Aphanomyces</taxon>
    </lineage>
</organism>
<keyword evidence="5 7" id="KW-0648">Protein biosynthesis</keyword>
<dbReference type="GO" id="GO:0005739">
    <property type="term" value="C:mitochondrion"/>
    <property type="evidence" value="ECO:0007669"/>
    <property type="project" value="TreeGrafter"/>
</dbReference>
<dbReference type="GO" id="GO:0046872">
    <property type="term" value="F:metal ion binding"/>
    <property type="evidence" value="ECO:0007669"/>
    <property type="project" value="UniProtKB-KW"/>
</dbReference>
<name>A0A6G0XCS9_9STRA</name>
<dbReference type="PIRSF" id="PIRSF004749">
    <property type="entry name" value="Pep_def"/>
    <property type="match status" value="1"/>
</dbReference>
<accession>A0A6G0XCS9</accession>
<dbReference type="HAMAP" id="MF_00163">
    <property type="entry name" value="Pep_deformylase"/>
    <property type="match status" value="1"/>
</dbReference>
<dbReference type="AlphaFoldDB" id="A0A6G0XCS9"/>
<evidence type="ECO:0000313" key="9">
    <source>
        <dbReference type="Proteomes" id="UP000481153"/>
    </source>
</evidence>
<comment type="caution">
    <text evidence="8">The sequence shown here is derived from an EMBL/GenBank/DDBJ whole genome shotgun (WGS) entry which is preliminary data.</text>
</comment>
<keyword evidence="9" id="KW-1185">Reference proteome</keyword>
<comment type="function">
    <text evidence="6 7">Removes the formyl group from the N-terminal Met of newly synthesized proteins.</text>
</comment>
<dbReference type="NCBIfam" id="NF001159">
    <property type="entry name" value="PRK00150.1-3"/>
    <property type="match status" value="1"/>
</dbReference>
<evidence type="ECO:0000313" key="8">
    <source>
        <dbReference type="EMBL" id="KAF0737966.1"/>
    </source>
</evidence>
<dbReference type="PANTHER" id="PTHR10458:SF2">
    <property type="entry name" value="PEPTIDE DEFORMYLASE, MITOCHONDRIAL"/>
    <property type="match status" value="1"/>
</dbReference>
<sequence length="178" mass="20277">MTLNRLVFLGHSALRKVSQTVKDVKDIRPVVKQMKSIVGEHQGLGLAAPQVGINQRFFLMVEQIPDHEDFELTYEAIINPKILAKSDAVTKDFEGCLSFPGYQGVVSRAEEIEVSYTTLDGKQVENRVLKDLHARVFQHELDHLDGVMFLDKCDMSTLIHNDEFAEMDFFELQLLLKD</sequence>
<protein>
    <recommendedName>
        <fullName evidence="2 7">Peptide deformylase</fullName>
        <ecNumber evidence="2 7">3.5.1.88</ecNumber>
    </recommendedName>
</protein>
<dbReference type="InterPro" id="IPR036821">
    <property type="entry name" value="Peptide_deformylase_sf"/>
</dbReference>
<evidence type="ECO:0000256" key="5">
    <source>
        <dbReference type="ARBA" id="ARBA00022917"/>
    </source>
</evidence>
<evidence type="ECO:0000256" key="4">
    <source>
        <dbReference type="ARBA" id="ARBA00022801"/>
    </source>
</evidence>
<dbReference type="SUPFAM" id="SSF56420">
    <property type="entry name" value="Peptide deformylase"/>
    <property type="match status" value="1"/>
</dbReference>
<evidence type="ECO:0000256" key="6">
    <source>
        <dbReference type="ARBA" id="ARBA00037114"/>
    </source>
</evidence>
<keyword evidence="4 7" id="KW-0378">Hydrolase</keyword>
<proteinExistence type="inferred from homology"/>
<dbReference type="PRINTS" id="PR01576">
    <property type="entry name" value="PDEFORMYLASE"/>
</dbReference>
<dbReference type="EMBL" id="VJMJ01000079">
    <property type="protein sequence ID" value="KAF0737966.1"/>
    <property type="molecule type" value="Genomic_DNA"/>
</dbReference>
<comment type="similarity">
    <text evidence="1 7">Belongs to the polypeptide deformylase family.</text>
</comment>
<dbReference type="CDD" id="cd00487">
    <property type="entry name" value="Pep_deformylase"/>
    <property type="match status" value="1"/>
</dbReference>
<dbReference type="Pfam" id="PF01327">
    <property type="entry name" value="Pep_deformylase"/>
    <property type="match status" value="1"/>
</dbReference>
<gene>
    <name evidence="8" type="ORF">Ae201684_005962</name>
</gene>
<dbReference type="Proteomes" id="UP000481153">
    <property type="component" value="Unassembled WGS sequence"/>
</dbReference>
<evidence type="ECO:0000256" key="1">
    <source>
        <dbReference type="ARBA" id="ARBA00010759"/>
    </source>
</evidence>
<evidence type="ECO:0000256" key="7">
    <source>
        <dbReference type="RuleBase" id="RU362111"/>
    </source>
</evidence>
<dbReference type="VEuPathDB" id="FungiDB:AeMF1_017941"/>
<dbReference type="GO" id="GO:0042586">
    <property type="term" value="F:peptide deformylase activity"/>
    <property type="evidence" value="ECO:0007669"/>
    <property type="project" value="UniProtKB-EC"/>
</dbReference>
<dbReference type="InterPro" id="IPR023635">
    <property type="entry name" value="Peptide_deformylase"/>
</dbReference>
<dbReference type="Gene3D" id="3.90.45.10">
    <property type="entry name" value="Peptide deformylase"/>
    <property type="match status" value="1"/>
</dbReference>
<evidence type="ECO:0000256" key="3">
    <source>
        <dbReference type="ARBA" id="ARBA00022723"/>
    </source>
</evidence>
<dbReference type="EC" id="3.5.1.88" evidence="2 7"/>
<dbReference type="GO" id="GO:0006412">
    <property type="term" value="P:translation"/>
    <property type="evidence" value="ECO:0007669"/>
    <property type="project" value="UniProtKB-KW"/>
</dbReference>
<comment type="catalytic activity">
    <reaction evidence="7">
        <text>N-terminal N-formyl-L-methionyl-[peptide] + H2O = N-terminal L-methionyl-[peptide] + formate</text>
        <dbReference type="Rhea" id="RHEA:24420"/>
        <dbReference type="Rhea" id="RHEA-COMP:10639"/>
        <dbReference type="Rhea" id="RHEA-COMP:10640"/>
        <dbReference type="ChEBI" id="CHEBI:15377"/>
        <dbReference type="ChEBI" id="CHEBI:15740"/>
        <dbReference type="ChEBI" id="CHEBI:49298"/>
        <dbReference type="ChEBI" id="CHEBI:64731"/>
        <dbReference type="EC" id="3.5.1.88"/>
    </reaction>
</comment>